<reference evidence="3 4" key="1">
    <citation type="submission" date="2017-02" db="EMBL/GenBank/DDBJ databases">
        <authorList>
            <person name="Peterson S.W."/>
        </authorList>
    </citation>
    <scope>NUCLEOTIDE SEQUENCE [LARGE SCALE GENOMIC DNA]</scope>
    <source>
        <strain evidence="3 4">ATCC 49788</strain>
    </source>
</reference>
<evidence type="ECO:0000259" key="2">
    <source>
        <dbReference type="Pfam" id="PF01433"/>
    </source>
</evidence>
<dbReference type="PANTHER" id="PTHR45726">
    <property type="entry name" value="LEUKOTRIENE A-4 HYDROLASE"/>
    <property type="match status" value="1"/>
</dbReference>
<feature type="chain" id="PRO_5013318555" description="Peptidase M1 membrane alanine aminopeptidase domain-containing protein" evidence="1">
    <location>
        <begin position="26"/>
        <end position="677"/>
    </location>
</feature>
<accession>A0A1T4XDA3</accession>
<feature type="signal peptide" evidence="1">
    <location>
        <begin position="1"/>
        <end position="25"/>
    </location>
</feature>
<dbReference type="GO" id="GO:0008237">
    <property type="term" value="F:metallopeptidase activity"/>
    <property type="evidence" value="ECO:0007669"/>
    <property type="project" value="InterPro"/>
</dbReference>
<dbReference type="Gene3D" id="1.10.390.10">
    <property type="entry name" value="Neutral Protease Domain 2"/>
    <property type="match status" value="1"/>
</dbReference>
<dbReference type="InterPro" id="IPR027268">
    <property type="entry name" value="Peptidase_M4/M1_CTD_sf"/>
</dbReference>
<evidence type="ECO:0000313" key="4">
    <source>
        <dbReference type="Proteomes" id="UP000190460"/>
    </source>
</evidence>
<dbReference type="PANTHER" id="PTHR45726:SF3">
    <property type="entry name" value="LEUKOTRIENE A-4 HYDROLASE"/>
    <property type="match status" value="1"/>
</dbReference>
<name>A0A1T4XDA3_9GAMM</name>
<evidence type="ECO:0000256" key="1">
    <source>
        <dbReference type="SAM" id="SignalP"/>
    </source>
</evidence>
<protein>
    <recommendedName>
        <fullName evidence="2">Peptidase M1 membrane alanine aminopeptidase domain-containing protein</fullName>
    </recommendedName>
</protein>
<gene>
    <name evidence="3" type="ORF">SAMN02745130_02766</name>
</gene>
<dbReference type="SUPFAM" id="SSF55486">
    <property type="entry name" value="Metalloproteases ('zincins'), catalytic domain"/>
    <property type="match status" value="1"/>
</dbReference>
<keyword evidence="1" id="KW-0732">Signal</keyword>
<dbReference type="STRING" id="92487.SAMN02745130_02766"/>
<proteinExistence type="predicted"/>
<dbReference type="Pfam" id="PF01433">
    <property type="entry name" value="Peptidase_M1"/>
    <property type="match status" value="1"/>
</dbReference>
<dbReference type="OrthoDB" id="9762302at2"/>
<dbReference type="EMBL" id="FUYB01000015">
    <property type="protein sequence ID" value="SKA86961.1"/>
    <property type="molecule type" value="Genomic_DNA"/>
</dbReference>
<organism evidence="3 4">
    <name type="scientific">Thiothrix eikelboomii</name>
    <dbReference type="NCBI Taxonomy" id="92487"/>
    <lineage>
        <taxon>Bacteria</taxon>
        <taxon>Pseudomonadati</taxon>
        <taxon>Pseudomonadota</taxon>
        <taxon>Gammaproteobacteria</taxon>
        <taxon>Thiotrichales</taxon>
        <taxon>Thiotrichaceae</taxon>
        <taxon>Thiothrix</taxon>
    </lineage>
</organism>
<evidence type="ECO:0000313" key="3">
    <source>
        <dbReference type="EMBL" id="SKA86961.1"/>
    </source>
</evidence>
<dbReference type="InterPro" id="IPR014782">
    <property type="entry name" value="Peptidase_M1_dom"/>
</dbReference>
<dbReference type="GO" id="GO:0008270">
    <property type="term" value="F:zinc ion binding"/>
    <property type="evidence" value="ECO:0007669"/>
    <property type="project" value="InterPro"/>
</dbReference>
<feature type="domain" description="Peptidase M1 membrane alanine aminopeptidase" evidence="2">
    <location>
        <begin position="279"/>
        <end position="417"/>
    </location>
</feature>
<dbReference type="RefSeq" id="WP_078923217.1">
    <property type="nucleotide sequence ID" value="NZ_FUYB01000015.1"/>
</dbReference>
<dbReference type="InterPro" id="IPR034015">
    <property type="entry name" value="M1_LTA4H"/>
</dbReference>
<dbReference type="Proteomes" id="UP000190460">
    <property type="component" value="Unassembled WGS sequence"/>
</dbReference>
<keyword evidence="4" id="KW-1185">Reference proteome</keyword>
<sequence length="677" mass="75999">MILMRVFTICALLILSLAGLSQAKATTPATLTNDSNSVYLQHQLKLKIDLASHHLSVIDQLRFSSTAAETWQFSLSDRFNLEPNSALELLSHTQGLKHYRAKQAELTLRYSGQFQSTPDCAWLTQVCVQFDAKGVYLDAHSQWYPDTAKALHRFTLSAELPKDWVSLSQGEQIQTTWQATQPQAAIYFLAGPFKVYTEVGQYATAQVYLQTADDLLAKQYLAATHQYLAGYSKQLGAYPYRKFVTVESFWETGWGLPSFTLLGSKVMRLPFILSSSFPHEILHNWWGNSVYVDSAHGNWSEGLTAYLADYQFSAGQGEAMNYRRDTVQKYANFTHHAQDFPLNAFQTRHDHTTQAIGYGKALMLFHMLRQQVGAQAFEQGLQLFYKDYAFKYASFAELQSAFEQVSGQNLQSFFAQWLDRTGAPQLALGEYQLTENQGKAQLSLTIKQTQTGEPYQLKLPVVAAFKEGHTETHWLDFNTAEQNFKLDYSQPPLAVALDPEFELLRLPDEAELPAALNVLYNAQPKTFVLARQVPAGMELAWEEAITALSRDTNPKQQYDDAPLPATEVVVLLGGDNQGLTGLLERAQQPFKLSETAYILNSVNYTCGLHSLALTLRAGQQQIVLLDASTPEALQQLLNKLPHYGKYSYLLFNSATGENVAKGQWQVKDSPLTVPFKP</sequence>
<dbReference type="AlphaFoldDB" id="A0A1T4XDA3"/>